<accession>A0A4U6U6I5</accession>
<proteinExistence type="predicted"/>
<gene>
    <name evidence="1" type="ORF">SEVIR_6G224500v2</name>
</gene>
<reference evidence="1" key="1">
    <citation type="submission" date="2019-03" db="EMBL/GenBank/DDBJ databases">
        <title>WGS assembly of Setaria viridis.</title>
        <authorList>
            <person name="Huang P."/>
            <person name="Jenkins J."/>
            <person name="Grimwood J."/>
            <person name="Barry K."/>
            <person name="Healey A."/>
            <person name="Mamidi S."/>
            <person name="Sreedasyam A."/>
            <person name="Shu S."/>
            <person name="Feldman M."/>
            <person name="Wu J."/>
            <person name="Yu Y."/>
            <person name="Chen C."/>
            <person name="Johnson J."/>
            <person name="Rokhsar D."/>
            <person name="Baxter I."/>
            <person name="Schmutz J."/>
            <person name="Brutnell T."/>
            <person name="Kellogg E."/>
        </authorList>
    </citation>
    <scope>NUCLEOTIDE SEQUENCE [LARGE SCALE GENOMIC DNA]</scope>
</reference>
<organism evidence="1 2">
    <name type="scientific">Setaria viridis</name>
    <name type="common">Green bristlegrass</name>
    <name type="synonym">Setaria italica subsp. viridis</name>
    <dbReference type="NCBI Taxonomy" id="4556"/>
    <lineage>
        <taxon>Eukaryota</taxon>
        <taxon>Viridiplantae</taxon>
        <taxon>Streptophyta</taxon>
        <taxon>Embryophyta</taxon>
        <taxon>Tracheophyta</taxon>
        <taxon>Spermatophyta</taxon>
        <taxon>Magnoliopsida</taxon>
        <taxon>Liliopsida</taxon>
        <taxon>Poales</taxon>
        <taxon>Poaceae</taxon>
        <taxon>PACMAD clade</taxon>
        <taxon>Panicoideae</taxon>
        <taxon>Panicodae</taxon>
        <taxon>Paniceae</taxon>
        <taxon>Cenchrinae</taxon>
        <taxon>Setaria</taxon>
    </lineage>
</organism>
<evidence type="ECO:0000313" key="1">
    <source>
        <dbReference type="EMBL" id="TKW11301.1"/>
    </source>
</evidence>
<dbReference type="Proteomes" id="UP000298652">
    <property type="component" value="Chromosome 6"/>
</dbReference>
<protein>
    <submittedName>
        <fullName evidence="1">Uncharacterized protein</fullName>
    </submittedName>
</protein>
<dbReference type="Gramene" id="TKW11301">
    <property type="protein sequence ID" value="TKW11301"/>
    <property type="gene ID" value="SEVIR_6G224500v2"/>
</dbReference>
<dbReference type="AlphaFoldDB" id="A0A4U6U6I5"/>
<keyword evidence="2" id="KW-1185">Reference proteome</keyword>
<sequence length="112" mass="13008">MGSVCGELQVHNVAATRRSIMYGPELEKKRILQRIGNGSSIQIWRDNWIPREVSLKVVTKCRRPRIRWVSNLFENKHRDRNCGLTRSIFLPVDADAILKIRIPTNETRDQIA</sequence>
<dbReference type="EMBL" id="CM016557">
    <property type="protein sequence ID" value="TKW11301.1"/>
    <property type="molecule type" value="Genomic_DNA"/>
</dbReference>
<name>A0A4U6U6I5_SETVI</name>
<evidence type="ECO:0000313" key="2">
    <source>
        <dbReference type="Proteomes" id="UP000298652"/>
    </source>
</evidence>